<name>A0A6A5URH6_9PLEO</name>
<accession>A0A6A5URH6</accession>
<organism evidence="1 2">
    <name type="scientific">Bimuria novae-zelandiae CBS 107.79</name>
    <dbReference type="NCBI Taxonomy" id="1447943"/>
    <lineage>
        <taxon>Eukaryota</taxon>
        <taxon>Fungi</taxon>
        <taxon>Dikarya</taxon>
        <taxon>Ascomycota</taxon>
        <taxon>Pezizomycotina</taxon>
        <taxon>Dothideomycetes</taxon>
        <taxon>Pleosporomycetidae</taxon>
        <taxon>Pleosporales</taxon>
        <taxon>Massarineae</taxon>
        <taxon>Didymosphaeriaceae</taxon>
        <taxon>Bimuria</taxon>
    </lineage>
</organism>
<dbReference type="OrthoDB" id="4133832at2759"/>
<dbReference type="Proteomes" id="UP000800036">
    <property type="component" value="Unassembled WGS sequence"/>
</dbReference>
<proteinExistence type="predicted"/>
<evidence type="ECO:0000313" key="2">
    <source>
        <dbReference type="Proteomes" id="UP000800036"/>
    </source>
</evidence>
<protein>
    <submittedName>
        <fullName evidence="1">Uncharacterized protein</fullName>
    </submittedName>
</protein>
<keyword evidence="2" id="KW-1185">Reference proteome</keyword>
<dbReference type="EMBL" id="ML976744">
    <property type="protein sequence ID" value="KAF1966569.1"/>
    <property type="molecule type" value="Genomic_DNA"/>
</dbReference>
<sequence length="306" mass="34280">MAPADNKRKLATFVDDTSNLPAKRIRPTANGDAALRMYDIFPFLKLPVELRNRVYDILAQDAEENPVSIRKADEDDKGYHFPHSGWGLTAGCSLIRREFLSVLRPRRHLLVTVADTEDYMNVFVPLLDENVPFVRTPGVIELTPGLSGRCILNRWPLIKTFMASDSTGLMFSTQLEVAKRIYDSLSSWKGYGHTGTVRGWLADICITPSFPATSTAWDGPSDPSINNKPLLAIMLRAHSTGIFSPLSSKNPGIGFRSTQTNRIVATCFESNMNANDFYMQFFTEEEKFYHVRHAGYDAIIVGIILV</sequence>
<dbReference type="AlphaFoldDB" id="A0A6A5URH6"/>
<evidence type="ECO:0000313" key="1">
    <source>
        <dbReference type="EMBL" id="KAF1966569.1"/>
    </source>
</evidence>
<reference evidence="1" key="1">
    <citation type="journal article" date="2020" name="Stud. Mycol.">
        <title>101 Dothideomycetes genomes: a test case for predicting lifestyles and emergence of pathogens.</title>
        <authorList>
            <person name="Haridas S."/>
            <person name="Albert R."/>
            <person name="Binder M."/>
            <person name="Bloem J."/>
            <person name="Labutti K."/>
            <person name="Salamov A."/>
            <person name="Andreopoulos B."/>
            <person name="Baker S."/>
            <person name="Barry K."/>
            <person name="Bills G."/>
            <person name="Bluhm B."/>
            <person name="Cannon C."/>
            <person name="Castanera R."/>
            <person name="Culley D."/>
            <person name="Daum C."/>
            <person name="Ezra D."/>
            <person name="Gonzalez J."/>
            <person name="Henrissat B."/>
            <person name="Kuo A."/>
            <person name="Liang C."/>
            <person name="Lipzen A."/>
            <person name="Lutzoni F."/>
            <person name="Magnuson J."/>
            <person name="Mondo S."/>
            <person name="Nolan M."/>
            <person name="Ohm R."/>
            <person name="Pangilinan J."/>
            <person name="Park H.-J."/>
            <person name="Ramirez L."/>
            <person name="Alfaro M."/>
            <person name="Sun H."/>
            <person name="Tritt A."/>
            <person name="Yoshinaga Y."/>
            <person name="Zwiers L.-H."/>
            <person name="Turgeon B."/>
            <person name="Goodwin S."/>
            <person name="Spatafora J."/>
            <person name="Crous P."/>
            <person name="Grigoriev I."/>
        </authorList>
    </citation>
    <scope>NUCLEOTIDE SEQUENCE</scope>
    <source>
        <strain evidence="1">CBS 107.79</strain>
    </source>
</reference>
<gene>
    <name evidence="1" type="ORF">BU23DRAFT_662155</name>
</gene>